<accession>A0A7Y9KK36</accession>
<dbReference type="AlphaFoldDB" id="A0A7Y9KK36"/>
<gene>
    <name evidence="3" type="ORF">BJ991_000457</name>
</gene>
<evidence type="ECO:0000313" key="3">
    <source>
        <dbReference type="EMBL" id="NYE18429.1"/>
    </source>
</evidence>
<feature type="region of interest" description="Disordered" evidence="1">
    <location>
        <begin position="1"/>
        <end position="37"/>
    </location>
</feature>
<keyword evidence="4" id="KW-1185">Reference proteome</keyword>
<evidence type="ECO:0000256" key="2">
    <source>
        <dbReference type="SAM" id="Phobius"/>
    </source>
</evidence>
<comment type="caution">
    <text evidence="3">The sequence shown here is derived from an EMBL/GenBank/DDBJ whole genome shotgun (WGS) entry which is preliminary data.</text>
</comment>
<organism evidence="3 4">
    <name type="scientific">Microbacterium immunditiarum</name>
    <dbReference type="NCBI Taxonomy" id="337480"/>
    <lineage>
        <taxon>Bacteria</taxon>
        <taxon>Bacillati</taxon>
        <taxon>Actinomycetota</taxon>
        <taxon>Actinomycetes</taxon>
        <taxon>Micrococcales</taxon>
        <taxon>Microbacteriaceae</taxon>
        <taxon>Microbacterium</taxon>
    </lineage>
</organism>
<evidence type="ECO:0000256" key="1">
    <source>
        <dbReference type="SAM" id="MobiDB-lite"/>
    </source>
</evidence>
<protein>
    <submittedName>
        <fullName evidence="3">Uncharacterized protein</fullName>
    </submittedName>
</protein>
<dbReference type="Proteomes" id="UP000576969">
    <property type="component" value="Unassembled WGS sequence"/>
</dbReference>
<feature type="compositionally biased region" description="Pro residues" evidence="1">
    <location>
        <begin position="18"/>
        <end position="27"/>
    </location>
</feature>
<sequence length="403" mass="41868">MDQGAAGTAPGRVQTPPGDAPTPPGAPPAATGTPIGETTTVMTDAAPAGTGEASVSRSARSRLRTDMILLGIVGLVLIAAIAAGAAAMYRIFYSPSAFVERYVGLLADGRAAEALAIPGVAVDSAELDAAGLSPDVSDALLRRAALAELTDIRVVSEQPRDGGVVDVTVTYIAGGYEGTTTFEVEREGTVGVAPTWRFAESPLALIELEVSGSMVFEVNGFSVDKRQVSPDGVDADPRAPVPLLVFSPGLYSVSVDTAISSTPGVAVLSDLPLTRIPVSIIAQPTDEFLGVVQQRMEEFLTRCATQQVLQPTACPFGFPVEDRITSLPKWSIIEQPSVTVESDGAGWRIPPAQAVAHIEVDVQSLFDGTITHVVEDVPFIVTGRITVLPDGTASILVTGPDTQ</sequence>
<proteinExistence type="predicted"/>
<keyword evidence="2" id="KW-0812">Transmembrane</keyword>
<name>A0A7Y9KK36_9MICO</name>
<dbReference type="EMBL" id="JACCBV010000001">
    <property type="protein sequence ID" value="NYE18429.1"/>
    <property type="molecule type" value="Genomic_DNA"/>
</dbReference>
<feature type="transmembrane region" description="Helical" evidence="2">
    <location>
        <begin position="67"/>
        <end position="92"/>
    </location>
</feature>
<feature type="compositionally biased region" description="Low complexity" evidence="1">
    <location>
        <begin position="28"/>
        <end position="37"/>
    </location>
</feature>
<keyword evidence="2" id="KW-0472">Membrane</keyword>
<keyword evidence="2" id="KW-1133">Transmembrane helix</keyword>
<evidence type="ECO:0000313" key="4">
    <source>
        <dbReference type="Proteomes" id="UP000576969"/>
    </source>
</evidence>
<reference evidence="3 4" key="1">
    <citation type="submission" date="2020-07" db="EMBL/GenBank/DDBJ databases">
        <title>Sequencing the genomes of 1000 actinobacteria strains.</title>
        <authorList>
            <person name="Klenk H.-P."/>
        </authorList>
    </citation>
    <scope>NUCLEOTIDE SEQUENCE [LARGE SCALE GENOMIC DNA]</scope>
    <source>
        <strain evidence="3 4">DSM 24662</strain>
    </source>
</reference>